<name>A0A6H5H0P1_9HEMI</name>
<feature type="compositionally biased region" description="Low complexity" evidence="1">
    <location>
        <begin position="120"/>
        <end position="133"/>
    </location>
</feature>
<reference evidence="2 3" key="1">
    <citation type="submission" date="2020-02" db="EMBL/GenBank/DDBJ databases">
        <authorList>
            <person name="Ferguson B K."/>
        </authorList>
    </citation>
    <scope>NUCLEOTIDE SEQUENCE [LARGE SCALE GENOMIC DNA]</scope>
</reference>
<sequence length="217" mass="24349">DSPDLAVSRLPKWFNVLNVTRPIGTRDNIVPSAQLVPALPHRNDPLVPDMYSLESEFLRIRQRLITLYQQYPDNHFMDFARAERTHRSFKQLRTNFKLGTNEFQGPDSGRTADPILTFKSSSSDVTTPSPSTSLGSADSQVRLTCRYGRKGRYTNSTGYPTLSRRPAICDSRYMARASKSNSVGRCTGCNEVSKAMSSSPFRRGHARNKQNSVNGRS</sequence>
<evidence type="ECO:0000256" key="1">
    <source>
        <dbReference type="SAM" id="MobiDB-lite"/>
    </source>
</evidence>
<accession>A0A6H5H0P1</accession>
<dbReference type="EMBL" id="CADCXU010022811">
    <property type="protein sequence ID" value="CAB0010136.1"/>
    <property type="molecule type" value="Genomic_DNA"/>
</dbReference>
<dbReference type="Proteomes" id="UP000479000">
    <property type="component" value="Unassembled WGS sequence"/>
</dbReference>
<feature type="non-terminal residue" evidence="2">
    <location>
        <position position="1"/>
    </location>
</feature>
<dbReference type="AlphaFoldDB" id="A0A6H5H0P1"/>
<feature type="region of interest" description="Disordered" evidence="1">
    <location>
        <begin position="120"/>
        <end position="139"/>
    </location>
</feature>
<evidence type="ECO:0000313" key="3">
    <source>
        <dbReference type="Proteomes" id="UP000479000"/>
    </source>
</evidence>
<keyword evidence="3" id="KW-1185">Reference proteome</keyword>
<protein>
    <submittedName>
        <fullName evidence="2">Uncharacterized protein</fullName>
    </submittedName>
</protein>
<organism evidence="2 3">
    <name type="scientific">Nesidiocoris tenuis</name>
    <dbReference type="NCBI Taxonomy" id="355587"/>
    <lineage>
        <taxon>Eukaryota</taxon>
        <taxon>Metazoa</taxon>
        <taxon>Ecdysozoa</taxon>
        <taxon>Arthropoda</taxon>
        <taxon>Hexapoda</taxon>
        <taxon>Insecta</taxon>
        <taxon>Pterygota</taxon>
        <taxon>Neoptera</taxon>
        <taxon>Paraneoptera</taxon>
        <taxon>Hemiptera</taxon>
        <taxon>Heteroptera</taxon>
        <taxon>Panheteroptera</taxon>
        <taxon>Cimicomorpha</taxon>
        <taxon>Miridae</taxon>
        <taxon>Dicyphina</taxon>
        <taxon>Nesidiocoris</taxon>
    </lineage>
</organism>
<gene>
    <name evidence="2" type="ORF">NTEN_LOCUS15193</name>
</gene>
<feature type="region of interest" description="Disordered" evidence="1">
    <location>
        <begin position="194"/>
        <end position="217"/>
    </location>
</feature>
<proteinExistence type="predicted"/>
<evidence type="ECO:0000313" key="2">
    <source>
        <dbReference type="EMBL" id="CAB0010136.1"/>
    </source>
</evidence>